<dbReference type="GO" id="GO:0008757">
    <property type="term" value="F:S-adenosylmethionine-dependent methyltransferase activity"/>
    <property type="evidence" value="ECO:0007669"/>
    <property type="project" value="InterPro"/>
</dbReference>
<dbReference type="Pfam" id="PF13489">
    <property type="entry name" value="Methyltransf_23"/>
    <property type="match status" value="1"/>
</dbReference>
<dbReference type="Gene3D" id="3.40.50.150">
    <property type="entry name" value="Vaccinia Virus protein VP39"/>
    <property type="match status" value="2"/>
</dbReference>
<dbReference type="CDD" id="cd04186">
    <property type="entry name" value="GT_2_like_c"/>
    <property type="match status" value="1"/>
</dbReference>
<evidence type="ECO:0000313" key="5">
    <source>
        <dbReference type="Proteomes" id="UP000256977"/>
    </source>
</evidence>
<dbReference type="RefSeq" id="WP_116059451.1">
    <property type="nucleotide sequence ID" value="NZ_QRDZ01000003.1"/>
</dbReference>
<dbReference type="PANTHER" id="PTHR43179">
    <property type="entry name" value="RHAMNOSYLTRANSFERASE WBBL"/>
    <property type="match status" value="1"/>
</dbReference>
<organism evidence="4 5">
    <name type="scientific">Cohnella phaseoli</name>
    <dbReference type="NCBI Taxonomy" id="456490"/>
    <lineage>
        <taxon>Bacteria</taxon>
        <taxon>Bacillati</taxon>
        <taxon>Bacillota</taxon>
        <taxon>Bacilli</taxon>
        <taxon>Bacillales</taxon>
        <taxon>Paenibacillaceae</taxon>
        <taxon>Cohnella</taxon>
    </lineage>
</organism>
<evidence type="ECO:0000256" key="1">
    <source>
        <dbReference type="SAM" id="MobiDB-lite"/>
    </source>
</evidence>
<sequence>MTTSIIMVTFNQLAMTKRAIASIRKHTPASAYELIVVDNASADGTPDWLAEQPDVKLLRQAKNVGFPAGCNIGAASAKGDYLLLLNNDTVVTPRWLEQLTLAIESDERVGAVGPMTNYAGYGQMIETSYRTLDEMQRFAETYNVSSAERWEERMKLIGFCLMIKRSAWEAAGPLDESYGIGNYEDDDWCMSARLAGFRLLLCRDTFIHHEGSVSFKHVKETYRKAMLDNEQTFMRKWGFHPHISVNARDDLLRPLRALKPGMSVLEIGCGCGATLLELRNRYGNVRLFGFESEASAAKVAGLVAEKVWIRSEEIEAPSGTKGFDAVVLNDILSEPAKLDVLRHIHGLLRPGGIVATSAPNRLFVDYAKAYLRPFNPLPHDAMLSKAEFERRLRQAGFEDIALESIAAEDAAKRDIDALCLLAGDAGRDDYATVYYVASAVKGSGIARTTSTGSGPSGERDGKVGQPDVVGVKPSGVFAPAAQTPAAQTPATETATHSKEATVNDLSYLPKAQEDVPFTGERLVLSSAVAGSHPDVLAEHVYRYRLARAYCGGKQVLDAACGAGYGARILKDGGAVGVTGVDIDPATVMLAGRDYGGDGVSFQQGNVLQLAFTDASFDVVVSFETIEHIPDGAAWLREAARVLRPGGRLIISTPNREVTNPDRLFGQQVRNPYHCFEYSIAEFIGELSVLYDIEGMFGQTFVGPHGHVAPEWSDIAEAVGGDTAMAGFNPDIIRYYAPASLSRVKNARPAYMIAVCRKR</sequence>
<dbReference type="Pfam" id="PF00535">
    <property type="entry name" value="Glycos_transf_2"/>
    <property type="match status" value="1"/>
</dbReference>
<dbReference type="Pfam" id="PF08241">
    <property type="entry name" value="Methyltransf_11"/>
    <property type="match status" value="1"/>
</dbReference>
<dbReference type="InterPro" id="IPR029044">
    <property type="entry name" value="Nucleotide-diphossugar_trans"/>
</dbReference>
<feature type="region of interest" description="Disordered" evidence="1">
    <location>
        <begin position="446"/>
        <end position="468"/>
    </location>
</feature>
<proteinExistence type="predicted"/>
<name>A0A3D9KJ37_9BACL</name>
<dbReference type="Gene3D" id="3.90.550.10">
    <property type="entry name" value="Spore Coat Polysaccharide Biosynthesis Protein SpsA, Chain A"/>
    <property type="match status" value="1"/>
</dbReference>
<feature type="domain" description="Methyltransferase type 11" evidence="3">
    <location>
        <begin position="556"/>
        <end position="650"/>
    </location>
</feature>
<dbReference type="AlphaFoldDB" id="A0A3D9KJ37"/>
<feature type="domain" description="Glycosyltransferase 2-like" evidence="2">
    <location>
        <begin position="4"/>
        <end position="128"/>
    </location>
</feature>
<accession>A0A3D9KJ37</accession>
<reference evidence="4 5" key="1">
    <citation type="submission" date="2018-07" db="EMBL/GenBank/DDBJ databases">
        <title>Genomic Encyclopedia of Type Strains, Phase III (KMG-III): the genomes of soil and plant-associated and newly described type strains.</title>
        <authorList>
            <person name="Whitman W."/>
        </authorList>
    </citation>
    <scope>NUCLEOTIDE SEQUENCE [LARGE SCALE GENOMIC DNA]</scope>
    <source>
        <strain evidence="4 5">CECT 7287</strain>
    </source>
</reference>
<evidence type="ECO:0000259" key="2">
    <source>
        <dbReference type="Pfam" id="PF00535"/>
    </source>
</evidence>
<dbReference type="InterPro" id="IPR001173">
    <property type="entry name" value="Glyco_trans_2-like"/>
</dbReference>
<evidence type="ECO:0000313" key="4">
    <source>
        <dbReference type="EMBL" id="RED86320.1"/>
    </source>
</evidence>
<dbReference type="OrthoDB" id="8936324at2"/>
<dbReference type="SUPFAM" id="SSF53335">
    <property type="entry name" value="S-adenosyl-L-methionine-dependent methyltransferases"/>
    <property type="match status" value="2"/>
</dbReference>
<dbReference type="InterPro" id="IPR013216">
    <property type="entry name" value="Methyltransf_11"/>
</dbReference>
<protein>
    <submittedName>
        <fullName evidence="4">GT2 family glycosyltransferase</fullName>
    </submittedName>
</protein>
<dbReference type="CDD" id="cd02440">
    <property type="entry name" value="AdoMet_MTases"/>
    <property type="match status" value="2"/>
</dbReference>
<dbReference type="Proteomes" id="UP000256977">
    <property type="component" value="Unassembled WGS sequence"/>
</dbReference>
<dbReference type="PANTHER" id="PTHR43179:SF7">
    <property type="entry name" value="RHAMNOSYLTRANSFERASE WBBL"/>
    <property type="match status" value="1"/>
</dbReference>
<dbReference type="InterPro" id="IPR029063">
    <property type="entry name" value="SAM-dependent_MTases_sf"/>
</dbReference>
<comment type="caution">
    <text evidence="4">The sequence shown here is derived from an EMBL/GenBank/DDBJ whole genome shotgun (WGS) entry which is preliminary data.</text>
</comment>
<evidence type="ECO:0000259" key="3">
    <source>
        <dbReference type="Pfam" id="PF08241"/>
    </source>
</evidence>
<dbReference type="EMBL" id="QRDZ01000003">
    <property type="protein sequence ID" value="RED86320.1"/>
    <property type="molecule type" value="Genomic_DNA"/>
</dbReference>
<keyword evidence="5" id="KW-1185">Reference proteome</keyword>
<dbReference type="SUPFAM" id="SSF53448">
    <property type="entry name" value="Nucleotide-diphospho-sugar transferases"/>
    <property type="match status" value="1"/>
</dbReference>
<keyword evidence="4" id="KW-0808">Transferase</keyword>
<gene>
    <name evidence="4" type="ORF">DFP98_103173</name>
</gene>